<evidence type="ECO:0000313" key="6">
    <source>
        <dbReference type="WBParaSite" id="SPAL_0000045100.1"/>
    </source>
</evidence>
<protein>
    <submittedName>
        <fullName evidence="6">SNF7 family protein</fullName>
    </submittedName>
</protein>
<sequence>MLRRIFGGTSNKKEEQSSSIRESLQKVKECEEMLIKRQNFLEKKVQNEVSIAKSRGKYNRRIALHALRKKKRYEMELERLGGVLTRLNLQRLSLENAIMNISILEVLKDSCRALKHVNESMDVNKIYDIIDETDELNQISNDINMAISRPVKMENEIDDVELLRELGVLENEKFSDNLGRSANNNNINGKFPPVPTHDVTSKKDDKNKRSKDVEDELDDLRAWAAS</sequence>
<accession>A0A0N5B300</accession>
<dbReference type="GO" id="GO:0006900">
    <property type="term" value="P:vesicle budding from membrane"/>
    <property type="evidence" value="ECO:0007669"/>
    <property type="project" value="TreeGrafter"/>
</dbReference>
<evidence type="ECO:0000256" key="3">
    <source>
        <dbReference type="ARBA" id="ARBA00022753"/>
    </source>
</evidence>
<keyword evidence="3" id="KW-0967">Endosome</keyword>
<dbReference type="PANTHER" id="PTHR22761:SF10">
    <property type="entry name" value="GH13992P"/>
    <property type="match status" value="1"/>
</dbReference>
<evidence type="ECO:0000256" key="1">
    <source>
        <dbReference type="ARBA" id="ARBA00004177"/>
    </source>
</evidence>
<keyword evidence="5" id="KW-1185">Reference proteome</keyword>
<evidence type="ECO:0000256" key="2">
    <source>
        <dbReference type="ARBA" id="ARBA00006190"/>
    </source>
</evidence>
<dbReference type="PANTHER" id="PTHR22761">
    <property type="entry name" value="CHARGED MULTIVESICULAR BODY PROTEIN"/>
    <property type="match status" value="1"/>
</dbReference>
<dbReference type="WBParaSite" id="SPAL_0000045100.1">
    <property type="protein sequence ID" value="SPAL_0000045100.1"/>
    <property type="gene ID" value="SPAL_0000045100"/>
</dbReference>
<evidence type="ECO:0000313" key="5">
    <source>
        <dbReference type="Proteomes" id="UP000046392"/>
    </source>
</evidence>
<name>A0A0N5B300_STREA</name>
<comment type="subcellular location">
    <subcellularLocation>
        <location evidence="1">Endosome</location>
    </subcellularLocation>
</comment>
<dbReference type="GO" id="GO:0000815">
    <property type="term" value="C:ESCRT III complex"/>
    <property type="evidence" value="ECO:0007669"/>
    <property type="project" value="TreeGrafter"/>
</dbReference>
<dbReference type="GO" id="GO:0032511">
    <property type="term" value="P:late endosome to vacuole transport via multivesicular body sorting pathway"/>
    <property type="evidence" value="ECO:0007669"/>
    <property type="project" value="TreeGrafter"/>
</dbReference>
<dbReference type="GO" id="GO:0009898">
    <property type="term" value="C:cytoplasmic side of plasma membrane"/>
    <property type="evidence" value="ECO:0007669"/>
    <property type="project" value="TreeGrafter"/>
</dbReference>
<dbReference type="Proteomes" id="UP000046392">
    <property type="component" value="Unplaced"/>
</dbReference>
<dbReference type="GO" id="GO:0005771">
    <property type="term" value="C:multivesicular body"/>
    <property type="evidence" value="ECO:0007669"/>
    <property type="project" value="TreeGrafter"/>
</dbReference>
<organism evidence="5 6">
    <name type="scientific">Strongyloides papillosus</name>
    <name type="common">Intestinal threadworm</name>
    <dbReference type="NCBI Taxonomy" id="174720"/>
    <lineage>
        <taxon>Eukaryota</taxon>
        <taxon>Metazoa</taxon>
        <taxon>Ecdysozoa</taxon>
        <taxon>Nematoda</taxon>
        <taxon>Chromadorea</taxon>
        <taxon>Rhabditida</taxon>
        <taxon>Tylenchina</taxon>
        <taxon>Panagrolaimomorpha</taxon>
        <taxon>Strongyloidoidea</taxon>
        <taxon>Strongyloididae</taxon>
        <taxon>Strongyloides</taxon>
    </lineage>
</organism>
<dbReference type="Gene3D" id="6.10.250.1710">
    <property type="match status" value="1"/>
</dbReference>
<feature type="compositionally biased region" description="Polar residues" evidence="4">
    <location>
        <begin position="178"/>
        <end position="188"/>
    </location>
</feature>
<feature type="compositionally biased region" description="Basic and acidic residues" evidence="4">
    <location>
        <begin position="199"/>
        <end position="212"/>
    </location>
</feature>
<dbReference type="STRING" id="174720.A0A0N5B300"/>
<dbReference type="Gene3D" id="1.10.287.1060">
    <property type="entry name" value="ESAT-6-like"/>
    <property type="match status" value="1"/>
</dbReference>
<comment type="similarity">
    <text evidence="2">Belongs to the SNF7 family.</text>
</comment>
<proteinExistence type="inferred from homology"/>
<dbReference type="AlphaFoldDB" id="A0A0N5B300"/>
<evidence type="ECO:0000256" key="4">
    <source>
        <dbReference type="SAM" id="MobiDB-lite"/>
    </source>
</evidence>
<reference evidence="6" key="1">
    <citation type="submission" date="2017-02" db="UniProtKB">
        <authorList>
            <consortium name="WormBaseParasite"/>
        </authorList>
    </citation>
    <scope>IDENTIFICATION</scope>
</reference>
<feature type="region of interest" description="Disordered" evidence="4">
    <location>
        <begin position="1"/>
        <end position="21"/>
    </location>
</feature>
<dbReference type="Pfam" id="PF03357">
    <property type="entry name" value="Snf7"/>
    <property type="match status" value="1"/>
</dbReference>
<dbReference type="InterPro" id="IPR005024">
    <property type="entry name" value="Snf7_fam"/>
</dbReference>
<feature type="region of interest" description="Disordered" evidence="4">
    <location>
        <begin position="177"/>
        <end position="226"/>
    </location>
</feature>